<feature type="signal peptide" evidence="2">
    <location>
        <begin position="1"/>
        <end position="19"/>
    </location>
</feature>
<keyword evidence="2" id="KW-0732">Signal</keyword>
<reference evidence="4" key="2">
    <citation type="submission" date="2021-08" db="EMBL/GenBank/DDBJ databases">
        <authorList>
            <person name="Gostincar C."/>
            <person name="Sun X."/>
            <person name="Song Z."/>
            <person name="Gunde-Cimerman N."/>
        </authorList>
    </citation>
    <scope>NUCLEOTIDE SEQUENCE</scope>
    <source>
        <strain evidence="4">EXF-9911</strain>
    </source>
</reference>
<evidence type="ECO:0000313" key="5">
    <source>
        <dbReference type="Proteomes" id="UP000779574"/>
    </source>
</evidence>
<feature type="region of interest" description="Disordered" evidence="1">
    <location>
        <begin position="21"/>
        <end position="66"/>
    </location>
</feature>
<evidence type="ECO:0000256" key="2">
    <source>
        <dbReference type="SAM" id="SignalP"/>
    </source>
</evidence>
<proteinExistence type="predicted"/>
<name>A0A9P8EJT6_AURME</name>
<dbReference type="PANTHER" id="PTHR37957:SF1">
    <property type="entry name" value="PHYTASE-LIKE DOMAIN-CONTAINING PROTEIN"/>
    <property type="match status" value="1"/>
</dbReference>
<dbReference type="Pfam" id="PF13449">
    <property type="entry name" value="Phytase-like"/>
    <property type="match status" value="1"/>
</dbReference>
<gene>
    <name evidence="4" type="ORF">KCU76_g7478</name>
</gene>
<feature type="non-terminal residue" evidence="4">
    <location>
        <position position="1"/>
    </location>
</feature>
<feature type="compositionally biased region" description="Pro residues" evidence="1">
    <location>
        <begin position="21"/>
        <end position="61"/>
    </location>
</feature>
<protein>
    <submittedName>
        <fullName evidence="4">3-phytase</fullName>
    </submittedName>
</protein>
<dbReference type="Proteomes" id="UP000779574">
    <property type="component" value="Unassembled WGS sequence"/>
</dbReference>
<dbReference type="OrthoDB" id="425936at2759"/>
<dbReference type="EMBL" id="JAHFXF010000270">
    <property type="protein sequence ID" value="KAG9691402.1"/>
    <property type="molecule type" value="Genomic_DNA"/>
</dbReference>
<organism evidence="4 5">
    <name type="scientific">Aureobasidium melanogenum</name>
    <name type="common">Aureobasidium pullulans var. melanogenum</name>
    <dbReference type="NCBI Taxonomy" id="46634"/>
    <lineage>
        <taxon>Eukaryota</taxon>
        <taxon>Fungi</taxon>
        <taxon>Dikarya</taxon>
        <taxon>Ascomycota</taxon>
        <taxon>Pezizomycotina</taxon>
        <taxon>Dothideomycetes</taxon>
        <taxon>Dothideomycetidae</taxon>
        <taxon>Dothideales</taxon>
        <taxon>Saccotheciaceae</taxon>
        <taxon>Aureobasidium</taxon>
    </lineage>
</organism>
<evidence type="ECO:0000256" key="1">
    <source>
        <dbReference type="SAM" id="MobiDB-lite"/>
    </source>
</evidence>
<evidence type="ECO:0000313" key="4">
    <source>
        <dbReference type="EMBL" id="KAG9691402.1"/>
    </source>
</evidence>
<dbReference type="InterPro" id="IPR027372">
    <property type="entry name" value="Phytase-like_dom"/>
</dbReference>
<dbReference type="AlphaFoldDB" id="A0A9P8EJT6"/>
<comment type="caution">
    <text evidence="4">The sequence shown here is derived from an EMBL/GenBank/DDBJ whole genome shotgun (WGS) entry which is preliminary data.</text>
</comment>
<feature type="region of interest" description="Disordered" evidence="1">
    <location>
        <begin position="274"/>
        <end position="309"/>
    </location>
</feature>
<dbReference type="PANTHER" id="PTHR37957">
    <property type="entry name" value="BLR7070 PROTEIN"/>
    <property type="match status" value="1"/>
</dbReference>
<feature type="domain" description="Phytase-like" evidence="3">
    <location>
        <begin position="123"/>
        <end position="511"/>
    </location>
</feature>
<reference evidence="4" key="1">
    <citation type="journal article" date="2021" name="J Fungi (Basel)">
        <title>Virulence traits and population genomics of the black yeast Aureobasidium melanogenum.</title>
        <authorList>
            <person name="Cernosa A."/>
            <person name="Sun X."/>
            <person name="Gostincar C."/>
            <person name="Fang C."/>
            <person name="Gunde-Cimerman N."/>
            <person name="Song Z."/>
        </authorList>
    </citation>
    <scope>NUCLEOTIDE SEQUENCE</scope>
    <source>
        <strain evidence="4">EXF-9911</strain>
    </source>
</reference>
<sequence length="551" mass="59193">MLLLSRLAALAVVGGLVTALPPSPAGPPRSPGPAGPPAPPSMPSGPNAPSPPSPPKAPTPPNSSVVNSTICGGQTYIYQELAGYGFVKSDARDKFGDTLGGIGSSIAIDQKTWKKMGPNSYQGILWALPDRGWNTQGTLNYQNRVHKFLIKLSLQENATVEEPSGPDLHFDYLDTIRFTDPRGTPVTGLDADATVPYLHFPGFRDMPSATYTGDGFGNNGTGGHRVSVDSEGLVLNADGSFYVSDEYGPYIYHFSASGKMLQAIRPPDAYIPLRNGSQSFSADSPPIYDPDEEINPEDPTQGRANNQGLEGLTASSDGKHLYALMQSALNQEGGLKKKNRRYARLLQYSIPASPSLPPVYSAEYVVPLPLYNDNDKVAAQSEIHFLTPTQFFILARDSNAGHGQASSTSVYRHIDIFDISNATNIAGATYDAFNASIASTKGVLSTNIQPATYCTFLDFNVNAQLNRFGVHNGGAQDSGLLNEKWESIATVPVTDGKDGEYFVFSLSDNDFVTQNGFMDGGQYRYKDASGYNLDNQALVFKVQVPKGVHPS</sequence>
<feature type="chain" id="PRO_5040231263" evidence="2">
    <location>
        <begin position="20"/>
        <end position="551"/>
    </location>
</feature>
<evidence type="ECO:0000259" key="3">
    <source>
        <dbReference type="Pfam" id="PF13449"/>
    </source>
</evidence>
<accession>A0A9P8EJT6</accession>